<evidence type="ECO:0000313" key="9">
    <source>
        <dbReference type="EMBL" id="AOM66383.1"/>
    </source>
</evidence>
<dbReference type="InterPro" id="IPR017926">
    <property type="entry name" value="GATASE"/>
</dbReference>
<dbReference type="Pfam" id="PF00117">
    <property type="entry name" value="GATase"/>
    <property type="match status" value="1"/>
</dbReference>
<evidence type="ECO:0000259" key="8">
    <source>
        <dbReference type="Pfam" id="PF00117"/>
    </source>
</evidence>
<proteinExistence type="predicted"/>
<accession>A0A1C9CDA7</accession>
<dbReference type="CDD" id="cd01743">
    <property type="entry name" value="GATase1_Anthranilate_Synthase"/>
    <property type="match status" value="1"/>
</dbReference>
<dbReference type="InterPro" id="IPR050472">
    <property type="entry name" value="Anth_synth/Amidotransfase"/>
</dbReference>
<dbReference type="NCBIfam" id="TIGR00566">
    <property type="entry name" value="trpG_papA"/>
    <property type="match status" value="1"/>
</dbReference>
<organism evidence="9">
    <name type="scientific">Ceramothamnion japonicum</name>
    <name type="common">Red alga</name>
    <name type="synonym">Ceramium japonicum</name>
    <dbReference type="NCBI Taxonomy" id="218448"/>
    <lineage>
        <taxon>Eukaryota</taxon>
        <taxon>Rhodophyta</taxon>
        <taxon>Florideophyceae</taxon>
        <taxon>Rhodymeniophycidae</taxon>
        <taxon>Ceramiales</taxon>
        <taxon>Ceramiaceae</taxon>
        <taxon>Ceramothamnion</taxon>
    </lineage>
</organism>
<dbReference type="GO" id="GO:0005829">
    <property type="term" value="C:cytosol"/>
    <property type="evidence" value="ECO:0007669"/>
    <property type="project" value="TreeGrafter"/>
</dbReference>
<comment type="subunit">
    <text evidence="2">Tetramer of two components I and two components II.</text>
</comment>
<dbReference type="PROSITE" id="PS51273">
    <property type="entry name" value="GATASE_TYPE_1"/>
    <property type="match status" value="1"/>
</dbReference>
<dbReference type="GeneID" id="29073487"/>
<evidence type="ECO:0000256" key="6">
    <source>
        <dbReference type="ARBA" id="ARBA00022962"/>
    </source>
</evidence>
<dbReference type="PANTHER" id="PTHR43418">
    <property type="entry name" value="MULTIFUNCTIONAL TRYPTOPHAN BIOSYNTHESIS PROTEIN-RELATED"/>
    <property type="match status" value="1"/>
</dbReference>
<gene>
    <name evidence="9" type="primary">trpG</name>
    <name evidence="9" type="ORF">Ceram_107</name>
</gene>
<dbReference type="Gene3D" id="3.40.50.880">
    <property type="match status" value="1"/>
</dbReference>
<keyword evidence="6" id="KW-0315">Glutamine amidotransferase</keyword>
<keyword evidence="5" id="KW-0028">Amino-acid biosynthesis</keyword>
<protein>
    <recommendedName>
        <fullName evidence="4">Anthranilate synthase component 2</fullName>
        <ecNumber evidence="3">4.1.3.27</ecNumber>
    </recommendedName>
    <alternativeName>
        <fullName evidence="7">Anthranilate synthase, glutamine amidotransferase component</fullName>
    </alternativeName>
</protein>
<keyword evidence="5" id="KW-0057">Aromatic amino acid biosynthesis</keyword>
<dbReference type="InterPro" id="IPR029062">
    <property type="entry name" value="Class_I_gatase-like"/>
</dbReference>
<comment type="pathway">
    <text evidence="1">Amino-acid biosynthesis; L-tryptophan biosynthesis; L-tryptophan from chorismate: step 1/5.</text>
</comment>
<dbReference type="SUPFAM" id="SSF52317">
    <property type="entry name" value="Class I glutamine amidotransferase-like"/>
    <property type="match status" value="1"/>
</dbReference>
<dbReference type="PRINTS" id="PR00099">
    <property type="entry name" value="CPSGATASE"/>
</dbReference>
<evidence type="ECO:0000256" key="5">
    <source>
        <dbReference type="ARBA" id="ARBA00022822"/>
    </source>
</evidence>
<reference evidence="9" key="1">
    <citation type="journal article" date="2016" name="BMC Biol.">
        <title>Parallel evolution of highly conserved plastid genome architecture in red seaweeds and seed plants.</title>
        <authorList>
            <person name="Lee J."/>
            <person name="Cho C.H."/>
            <person name="Park S.I."/>
            <person name="Choi J.W."/>
            <person name="Song H.S."/>
            <person name="West J.A."/>
            <person name="Bhattacharya D."/>
            <person name="Yoon H.S."/>
        </authorList>
    </citation>
    <scope>NUCLEOTIDE SEQUENCE</scope>
</reference>
<dbReference type="EMBL" id="KX284719">
    <property type="protein sequence ID" value="AOM66383.1"/>
    <property type="molecule type" value="Genomic_DNA"/>
</dbReference>
<evidence type="ECO:0000256" key="3">
    <source>
        <dbReference type="ARBA" id="ARBA00012266"/>
    </source>
</evidence>
<evidence type="ECO:0000256" key="2">
    <source>
        <dbReference type="ARBA" id="ARBA00011743"/>
    </source>
</evidence>
<dbReference type="PRINTS" id="PR00096">
    <property type="entry name" value="GATASE"/>
</dbReference>
<dbReference type="FunFam" id="3.40.50.880:FF:000003">
    <property type="entry name" value="Anthranilate synthase component II"/>
    <property type="match status" value="1"/>
</dbReference>
<dbReference type="PANTHER" id="PTHR43418:SF4">
    <property type="entry name" value="MULTIFUNCTIONAL TRYPTOPHAN BIOSYNTHESIS PROTEIN"/>
    <property type="match status" value="1"/>
</dbReference>
<dbReference type="GO" id="GO:0004049">
    <property type="term" value="F:anthranilate synthase activity"/>
    <property type="evidence" value="ECO:0007669"/>
    <property type="project" value="UniProtKB-EC"/>
</dbReference>
<geneLocation type="plastid" evidence="9"/>
<keyword evidence="9" id="KW-0934">Plastid</keyword>
<dbReference type="GO" id="GO:0000162">
    <property type="term" value="P:L-tryptophan biosynthetic process"/>
    <property type="evidence" value="ECO:0007669"/>
    <property type="project" value="UniProtKB-KW"/>
</dbReference>
<sequence>MILIIDNYDSFTQNLVQYVGELNFVVEVRRNDNININEIQIMKPSHIIISPGPGHPKDQHNIKEIIKKFAENIPILGVCLGHQIIGYLYGYTIKRLSQPVHGKLSKIQHNNTNLFDKIPNPFIATRYHSLMIENNNQLETLNITAWTENGTIMACQHKKYKKLQGIQFHPESLWTHYGKTIITNFLLT</sequence>
<feature type="domain" description="Glutamine amidotransferase" evidence="8">
    <location>
        <begin position="3"/>
        <end position="187"/>
    </location>
</feature>
<dbReference type="PRINTS" id="PR00097">
    <property type="entry name" value="ANTSNTHASEII"/>
</dbReference>
<dbReference type="RefSeq" id="YP_009297040.1">
    <property type="nucleotide sequence ID" value="NC_031174.1"/>
</dbReference>
<evidence type="ECO:0000256" key="7">
    <source>
        <dbReference type="ARBA" id="ARBA00082672"/>
    </source>
</evidence>
<evidence type="ECO:0000256" key="1">
    <source>
        <dbReference type="ARBA" id="ARBA00004873"/>
    </source>
</evidence>
<evidence type="ECO:0000256" key="4">
    <source>
        <dbReference type="ARBA" id="ARBA00020654"/>
    </source>
</evidence>
<dbReference type="InterPro" id="IPR006221">
    <property type="entry name" value="TrpG/PapA_dom"/>
</dbReference>
<keyword evidence="5" id="KW-0822">Tryptophan biosynthesis</keyword>
<dbReference type="AlphaFoldDB" id="A0A1C9CDA7"/>
<name>A0A1C9CDA7_CERJP</name>
<dbReference type="EC" id="4.1.3.27" evidence="3"/>